<dbReference type="EMBL" id="BMNH01000002">
    <property type="protein sequence ID" value="GGO64361.1"/>
    <property type="molecule type" value="Genomic_DNA"/>
</dbReference>
<evidence type="ECO:0000313" key="3">
    <source>
        <dbReference type="Proteomes" id="UP000646523"/>
    </source>
</evidence>
<dbReference type="InterPro" id="IPR045920">
    <property type="entry name" value="DUF6339"/>
</dbReference>
<keyword evidence="3" id="KW-1185">Reference proteome</keyword>
<evidence type="ECO:0000256" key="1">
    <source>
        <dbReference type="SAM" id="MobiDB-lite"/>
    </source>
</evidence>
<evidence type="ECO:0000313" key="2">
    <source>
        <dbReference type="EMBL" id="GGO64361.1"/>
    </source>
</evidence>
<accession>A0A917YQT2</accession>
<reference evidence="2" key="1">
    <citation type="journal article" date="2014" name="Int. J. Syst. Evol. Microbiol.">
        <title>Complete genome sequence of Corynebacterium casei LMG S-19264T (=DSM 44701T), isolated from a smear-ripened cheese.</title>
        <authorList>
            <consortium name="US DOE Joint Genome Institute (JGI-PGF)"/>
            <person name="Walter F."/>
            <person name="Albersmeier A."/>
            <person name="Kalinowski J."/>
            <person name="Ruckert C."/>
        </authorList>
    </citation>
    <scope>NUCLEOTIDE SEQUENCE</scope>
    <source>
        <strain evidence="2">CGMCC 4.7368</strain>
    </source>
</reference>
<dbReference type="Proteomes" id="UP000646523">
    <property type="component" value="Unassembled WGS sequence"/>
</dbReference>
<dbReference type="AlphaFoldDB" id="A0A917YQT2"/>
<proteinExistence type="predicted"/>
<protein>
    <submittedName>
        <fullName evidence="2">Uncharacterized protein</fullName>
    </submittedName>
</protein>
<name>A0A917YQT2_9ACTN</name>
<feature type="region of interest" description="Disordered" evidence="1">
    <location>
        <begin position="285"/>
        <end position="339"/>
    </location>
</feature>
<comment type="caution">
    <text evidence="2">The sequence shown here is derived from an EMBL/GenBank/DDBJ whole genome shotgun (WGS) entry which is preliminary data.</text>
</comment>
<dbReference type="RefSeq" id="WP_189123079.1">
    <property type="nucleotide sequence ID" value="NZ_BMNH01000002.1"/>
</dbReference>
<gene>
    <name evidence="2" type="ORF">GCM10012289_13600</name>
</gene>
<feature type="compositionally biased region" description="Low complexity" evidence="1">
    <location>
        <begin position="285"/>
        <end position="305"/>
    </location>
</feature>
<dbReference type="Pfam" id="PF19866">
    <property type="entry name" value="DUF6339"/>
    <property type="match status" value="1"/>
</dbReference>
<sequence length="491" mass="53152">MGLLYPRLLAGQARPMHEEYRRLRVDELTLRVAASHDSAVYVATGGDRVSEAKLHDLRQLVVDIAKESGFPDEANRESRSAFDLRLGAALHAEMGLVPAEAASGDVWAFLALVLLPDVAYWRYPLPPGDRVLGTDLTRHVFGRMWWRAQLVHSSDDPDPYAALKTLGEAAFDQIYTRRRALGNSPHLVKGILRLWSELDFTGLDERLALRDFLMRLLRLAPFVLFESLTDQALDTELRVAAQETVTALLSTTTLTPQEQQSRIDSVFTRASGAVAGVTSPNIASAAPVGAAPAPSSSDQADAASAREPTSERAGDPTHPGAGPAPYTAYDGPGFGDPRQLGLRERAEAIAAVVTAEGPVQAVRVLRVITRLAGLPTPDVAVNGLTDAVKYARRIKLIEVEDHAGQAGQPTVTLRLPDQPACLLRMLGPRDLDEIPNQELAMAASLVQADGLVHDLDALANRTARLLGYDEAPEHFKEALFDALRKYGTASP</sequence>
<organism evidence="2 3">
    <name type="scientific">Nonomuraea cavernae</name>
    <dbReference type="NCBI Taxonomy" id="2045107"/>
    <lineage>
        <taxon>Bacteria</taxon>
        <taxon>Bacillati</taxon>
        <taxon>Actinomycetota</taxon>
        <taxon>Actinomycetes</taxon>
        <taxon>Streptosporangiales</taxon>
        <taxon>Streptosporangiaceae</taxon>
        <taxon>Nonomuraea</taxon>
    </lineage>
</organism>
<reference evidence="2" key="2">
    <citation type="submission" date="2020-09" db="EMBL/GenBank/DDBJ databases">
        <authorList>
            <person name="Sun Q."/>
            <person name="Zhou Y."/>
        </authorList>
    </citation>
    <scope>NUCLEOTIDE SEQUENCE</scope>
    <source>
        <strain evidence="2">CGMCC 4.7368</strain>
    </source>
</reference>